<evidence type="ECO:0000313" key="3">
    <source>
        <dbReference type="Proteomes" id="UP000683310"/>
    </source>
</evidence>
<dbReference type="RefSeq" id="WP_213556619.1">
    <property type="nucleotide sequence ID" value="NZ_JBHZDI010000058.1"/>
</dbReference>
<evidence type="ECO:0000259" key="1">
    <source>
        <dbReference type="PROSITE" id="PS51231"/>
    </source>
</evidence>
<evidence type="ECO:0000313" key="2">
    <source>
        <dbReference type="EMBL" id="QVI20510.1"/>
    </source>
</evidence>
<gene>
    <name evidence="2" type="ORF">KHQ06_30825</name>
</gene>
<reference evidence="2 3" key="1">
    <citation type="submission" date="2021-04" db="EMBL/GenBank/DDBJ databases">
        <title>Nocardia tengchongensis.</title>
        <authorList>
            <person name="Zhuang k."/>
            <person name="Ran Y."/>
            <person name="Li W."/>
        </authorList>
    </citation>
    <scope>NUCLEOTIDE SEQUENCE [LARGE SCALE GENOMIC DNA]</scope>
    <source>
        <strain evidence="2 3">CFH S0057</strain>
    </source>
</reference>
<protein>
    <recommendedName>
        <fullName evidence="1">DAD domain-containing protein</fullName>
    </recommendedName>
</protein>
<name>A0ABX8CKP1_9NOCA</name>
<dbReference type="InterPro" id="IPR014767">
    <property type="entry name" value="DAD_dom"/>
</dbReference>
<feature type="domain" description="DAD" evidence="1">
    <location>
        <begin position="85"/>
        <end position="121"/>
    </location>
</feature>
<dbReference type="PROSITE" id="PS51231">
    <property type="entry name" value="DAD"/>
    <property type="match status" value="1"/>
</dbReference>
<proteinExistence type="predicted"/>
<sequence>MTAAREIPDPWAVRRTTPHWIPSRGLSNGLAAHGWGVLADLDESQVYRVLFALSDAGIAGYVLPVPATVLEAGDPAIVWRLSVDIPRYRAAEDLLMELLRYGRARRSRQAVEPRRRRRRRVALVRQPR</sequence>
<accession>A0ABX8CKP1</accession>
<dbReference type="EMBL" id="CP074371">
    <property type="protein sequence ID" value="QVI20510.1"/>
    <property type="molecule type" value="Genomic_DNA"/>
</dbReference>
<keyword evidence="3" id="KW-1185">Reference proteome</keyword>
<dbReference type="Proteomes" id="UP000683310">
    <property type="component" value="Chromosome"/>
</dbReference>
<organism evidence="2 3">
    <name type="scientific">Nocardia tengchongensis</name>
    <dbReference type="NCBI Taxonomy" id="2055889"/>
    <lineage>
        <taxon>Bacteria</taxon>
        <taxon>Bacillati</taxon>
        <taxon>Actinomycetota</taxon>
        <taxon>Actinomycetes</taxon>
        <taxon>Mycobacteriales</taxon>
        <taxon>Nocardiaceae</taxon>
        <taxon>Nocardia</taxon>
    </lineage>
</organism>